<dbReference type="InterPro" id="IPR009381">
    <property type="entry name" value="Trehalose_catabolism_ThuA_prok"/>
</dbReference>
<organism evidence="2 3">
    <name type="scientific">Phytohabitans houttuyneae</name>
    <dbReference type="NCBI Taxonomy" id="1076126"/>
    <lineage>
        <taxon>Bacteria</taxon>
        <taxon>Bacillati</taxon>
        <taxon>Actinomycetota</taxon>
        <taxon>Actinomycetes</taxon>
        <taxon>Micromonosporales</taxon>
        <taxon>Micromonosporaceae</taxon>
    </lineage>
</organism>
<dbReference type="AlphaFoldDB" id="A0A6V8K8E8"/>
<dbReference type="InterPro" id="IPR029062">
    <property type="entry name" value="Class_I_gatase-like"/>
</dbReference>
<evidence type="ECO:0000313" key="2">
    <source>
        <dbReference type="EMBL" id="GFJ81483.1"/>
    </source>
</evidence>
<gene>
    <name evidence="2" type="ORF">Phou_056630</name>
</gene>
<dbReference type="Proteomes" id="UP000482800">
    <property type="component" value="Unassembled WGS sequence"/>
</dbReference>
<feature type="domain" description="ThuA-like" evidence="1">
    <location>
        <begin position="13"/>
        <end position="231"/>
    </location>
</feature>
<accession>A0A6V8K8E8</accession>
<dbReference type="SUPFAM" id="SSF52317">
    <property type="entry name" value="Class I glutamine amidotransferase-like"/>
    <property type="match status" value="1"/>
</dbReference>
<keyword evidence="3" id="KW-1185">Reference proteome</keyword>
<proteinExistence type="predicted"/>
<protein>
    <submittedName>
        <fullName evidence="2">Trehalose utilization protein ThuA</fullName>
    </submittedName>
</protein>
<comment type="caution">
    <text evidence="2">The sequence shown here is derived from an EMBL/GenBank/DDBJ whole genome shotgun (WGS) entry which is preliminary data.</text>
</comment>
<evidence type="ECO:0000313" key="3">
    <source>
        <dbReference type="Proteomes" id="UP000482800"/>
    </source>
</evidence>
<dbReference type="Gene3D" id="3.40.50.880">
    <property type="match status" value="1"/>
</dbReference>
<dbReference type="EMBL" id="BLPF01000002">
    <property type="protein sequence ID" value="GFJ81483.1"/>
    <property type="molecule type" value="Genomic_DNA"/>
</dbReference>
<reference evidence="2 3" key="1">
    <citation type="submission" date="2020-03" db="EMBL/GenBank/DDBJ databases">
        <title>Whole genome shotgun sequence of Phytohabitans houttuyneae NBRC 108639.</title>
        <authorList>
            <person name="Komaki H."/>
            <person name="Tamura T."/>
        </authorList>
    </citation>
    <scope>NUCLEOTIDE SEQUENCE [LARGE SCALE GENOMIC DNA]</scope>
    <source>
        <strain evidence="2 3">NBRC 108639</strain>
    </source>
</reference>
<sequence length="262" mass="29640">MFYMTNGAAGPLRVTVWGENRHEQIEEHVARIYPKGMHTTIAEGIAENLGDGCAVRTATLDDPEHGLTEEVLAGTDVLTWWGHAAHDEVVDEVVERVYRHVLSGMGLVVLHSGHWSKIFTKLMGTSCTLRWRDAHDRELIWTVDPTHPIANGVPHPLIIEEDEMYGEFFDIPAPDELVFVSSFSGGEVFRSGCTFRRGHGKIFYFRPGDQAYPTYHHRDVRRVIANGVAWARTDRTERSHPVLLRYETGEFFQGQGYTGPLQ</sequence>
<dbReference type="InterPro" id="IPR029010">
    <property type="entry name" value="ThuA-like"/>
</dbReference>
<dbReference type="PIRSF" id="PIRSF030013">
    <property type="entry name" value="ThuA"/>
    <property type="match status" value="1"/>
</dbReference>
<dbReference type="Pfam" id="PF06283">
    <property type="entry name" value="ThuA"/>
    <property type="match status" value="1"/>
</dbReference>
<reference evidence="2 3" key="2">
    <citation type="submission" date="2020-03" db="EMBL/GenBank/DDBJ databases">
        <authorList>
            <person name="Ichikawa N."/>
            <person name="Kimura A."/>
            <person name="Kitahashi Y."/>
            <person name="Uohara A."/>
        </authorList>
    </citation>
    <scope>NUCLEOTIDE SEQUENCE [LARGE SCALE GENOMIC DNA]</scope>
    <source>
        <strain evidence="2 3">NBRC 108639</strain>
    </source>
</reference>
<evidence type="ECO:0000259" key="1">
    <source>
        <dbReference type="Pfam" id="PF06283"/>
    </source>
</evidence>
<name>A0A6V8K8E8_9ACTN</name>